<dbReference type="SUPFAM" id="SSF53474">
    <property type="entry name" value="alpha/beta-Hydrolases"/>
    <property type="match status" value="1"/>
</dbReference>
<dbReference type="Proteomes" id="UP000186819">
    <property type="component" value="Unassembled WGS sequence"/>
</dbReference>
<proteinExistence type="predicted"/>
<dbReference type="OrthoDB" id="8829067at2"/>
<dbReference type="InterPro" id="IPR029058">
    <property type="entry name" value="AB_hydrolase_fold"/>
</dbReference>
<dbReference type="InterPro" id="IPR056221">
    <property type="entry name" value="Tle3_ab_dom"/>
</dbReference>
<sequence>MTTPAAPLATSYATPVDDKTCKDVLLQPDMPGIIIFVHGVNSEGEWYEAAEQHILAGLNKRLGRNDLKPREWDPRAAKPKPETSDRSPIIHFFWGYRPKDGEERRWRVPLRDSSKERNSAWAKDYTPVPPLYWGGGPFQNGCNNLPLLWSPQGFRRDVWAALIPIDVQKLNPEVDRQLHDAPPRTYYAHAAGRLAGLVRKIRGRFAADTITLIGHSQGTQIVLAALAVLESTNQPDCVMLMNSPYAFDAKITDTFAQGDDAPTADARRKTFENIVRHFDSGHRKLTRELATCLRVGKTADGAPWTPSAPSERDNTGRMYIYFNPHDRVMGSTALQSIGWQGLPTQLLETYTGTLYQRMLARSTPCGTAPGEQYLWPREPDGSLKPFWNLMKKTKGLIPMDLWVTPEVNQRVEINAEAVPDPITAKELIEFDDPSERAKPWVNDNDFSFFRDVYAREEWIAETSSYQENSARRLETQ</sequence>
<keyword evidence="3" id="KW-1185">Reference proteome</keyword>
<gene>
    <name evidence="2" type="ORF">SAMN05421829_1331</name>
</gene>
<feature type="non-terminal residue" evidence="2">
    <location>
        <position position="476"/>
    </location>
</feature>
<evidence type="ECO:0000313" key="3">
    <source>
        <dbReference type="Proteomes" id="UP000186819"/>
    </source>
</evidence>
<dbReference type="Gene3D" id="3.40.50.1820">
    <property type="entry name" value="alpha/beta hydrolase"/>
    <property type="match status" value="1"/>
</dbReference>
<dbReference type="AlphaFoldDB" id="A0A1N7CUN2"/>
<name>A0A1N7CUN2_9RHOO</name>
<accession>A0A1N7CUN2</accession>
<feature type="domain" description="T6SS Tle3 phospholipase effector alpha/beta" evidence="1">
    <location>
        <begin position="30"/>
        <end position="343"/>
    </location>
</feature>
<evidence type="ECO:0000313" key="2">
    <source>
        <dbReference type="EMBL" id="SIR67187.1"/>
    </source>
</evidence>
<organism evidence="2 3">
    <name type="scientific">Aromatoleum tolulyticum</name>
    <dbReference type="NCBI Taxonomy" id="34027"/>
    <lineage>
        <taxon>Bacteria</taxon>
        <taxon>Pseudomonadati</taxon>
        <taxon>Pseudomonadota</taxon>
        <taxon>Betaproteobacteria</taxon>
        <taxon>Rhodocyclales</taxon>
        <taxon>Rhodocyclaceae</taxon>
        <taxon>Aromatoleum</taxon>
    </lineage>
</organism>
<dbReference type="RefSeq" id="WP_076604520.1">
    <property type="nucleotide sequence ID" value="NZ_FTMD01000033.1"/>
</dbReference>
<evidence type="ECO:0000259" key="1">
    <source>
        <dbReference type="Pfam" id="PF24322"/>
    </source>
</evidence>
<protein>
    <recommendedName>
        <fullName evidence="1">T6SS Tle3 phospholipase effector alpha/beta domain-containing protein</fullName>
    </recommendedName>
</protein>
<dbReference type="Pfam" id="PF24322">
    <property type="entry name" value="Tle3"/>
    <property type="match status" value="1"/>
</dbReference>
<dbReference type="EMBL" id="FTMD01000033">
    <property type="protein sequence ID" value="SIR67187.1"/>
    <property type="molecule type" value="Genomic_DNA"/>
</dbReference>
<reference evidence="3" key="1">
    <citation type="submission" date="2017-01" db="EMBL/GenBank/DDBJ databases">
        <authorList>
            <person name="Varghese N."/>
            <person name="Submissions S."/>
        </authorList>
    </citation>
    <scope>NUCLEOTIDE SEQUENCE [LARGE SCALE GENOMIC DNA]</scope>
    <source>
        <strain evidence="3">ATCC 51758</strain>
    </source>
</reference>